<dbReference type="AlphaFoldDB" id="A0A9Q1JSR3"/>
<sequence>MVVCFCVVCFLGWFKEQCVGSSAVRYCVLDFLYIVVLLGSTSSHLSLALTVIGHYCMLISANSSTEPLSPSNSENGDNDNSHPIPPAVNSAKSTHSNSLGRGETDHPCHPVDTGQISFAKATKFSVGRVDYPPNSIPELRAHSLLSPPISIPTNVIEDHQIKACPNLPIQSKVEIVVEKFGGGCNEAAVSVNHPSSSASEPVITTDKWIRVSPKKRFRSMALLPQDISSPLVPPAIIDENIVLAHLTDGINHEVPENKDPLNAMEDDMPQDPNDALFEDSQDLLMDEEDMVDTFLNLDPIQALEMSFESSKKRKEMGFFWDCDRVILSFRLDFLPFPVKPVLLPAAMISGAAGLWSTWNLGLQSLAFSVFVGFGFGSALFFYKIYVMASEMETRPPFQGFCIERRIMAWIALCY</sequence>
<organism evidence="4 5">
    <name type="scientific">Carnegiea gigantea</name>
    <dbReference type="NCBI Taxonomy" id="171969"/>
    <lineage>
        <taxon>Eukaryota</taxon>
        <taxon>Viridiplantae</taxon>
        <taxon>Streptophyta</taxon>
        <taxon>Embryophyta</taxon>
        <taxon>Tracheophyta</taxon>
        <taxon>Spermatophyta</taxon>
        <taxon>Magnoliopsida</taxon>
        <taxon>eudicotyledons</taxon>
        <taxon>Gunneridae</taxon>
        <taxon>Pentapetalae</taxon>
        <taxon>Caryophyllales</taxon>
        <taxon>Cactineae</taxon>
        <taxon>Cactaceae</taxon>
        <taxon>Cactoideae</taxon>
        <taxon>Echinocereeae</taxon>
        <taxon>Carnegiea</taxon>
    </lineage>
</organism>
<feature type="region of interest" description="Disordered" evidence="1">
    <location>
        <begin position="67"/>
        <end position="111"/>
    </location>
</feature>
<feature type="compositionally biased region" description="Polar residues" evidence="1">
    <location>
        <begin position="90"/>
        <end position="99"/>
    </location>
</feature>
<feature type="signal peptide" evidence="3">
    <location>
        <begin position="1"/>
        <end position="20"/>
    </location>
</feature>
<evidence type="ECO:0000256" key="1">
    <source>
        <dbReference type="SAM" id="MobiDB-lite"/>
    </source>
</evidence>
<feature type="transmembrane region" description="Helical" evidence="2">
    <location>
        <begin position="364"/>
        <end position="385"/>
    </location>
</feature>
<keyword evidence="2" id="KW-0472">Membrane</keyword>
<feature type="transmembrane region" description="Helical" evidence="2">
    <location>
        <begin position="340"/>
        <end position="358"/>
    </location>
</feature>
<evidence type="ECO:0000256" key="3">
    <source>
        <dbReference type="SAM" id="SignalP"/>
    </source>
</evidence>
<keyword evidence="2" id="KW-1133">Transmembrane helix</keyword>
<dbReference type="Proteomes" id="UP001153076">
    <property type="component" value="Unassembled WGS sequence"/>
</dbReference>
<proteinExistence type="predicted"/>
<evidence type="ECO:0000313" key="4">
    <source>
        <dbReference type="EMBL" id="KAJ8430339.1"/>
    </source>
</evidence>
<evidence type="ECO:0000256" key="2">
    <source>
        <dbReference type="SAM" id="Phobius"/>
    </source>
</evidence>
<feature type="transmembrane region" description="Helical" evidence="2">
    <location>
        <begin position="31"/>
        <end position="52"/>
    </location>
</feature>
<dbReference type="EMBL" id="JAKOGI010000806">
    <property type="protein sequence ID" value="KAJ8430339.1"/>
    <property type="molecule type" value="Genomic_DNA"/>
</dbReference>
<keyword evidence="3" id="KW-0732">Signal</keyword>
<evidence type="ECO:0000313" key="5">
    <source>
        <dbReference type="Proteomes" id="UP001153076"/>
    </source>
</evidence>
<protein>
    <submittedName>
        <fullName evidence="4">Uncharacterized protein</fullName>
    </submittedName>
</protein>
<accession>A0A9Q1JSR3</accession>
<comment type="caution">
    <text evidence="4">The sequence shown here is derived from an EMBL/GenBank/DDBJ whole genome shotgun (WGS) entry which is preliminary data.</text>
</comment>
<keyword evidence="2" id="KW-0812">Transmembrane</keyword>
<gene>
    <name evidence="4" type="ORF">Cgig2_008432</name>
</gene>
<reference evidence="4" key="1">
    <citation type="submission" date="2022-04" db="EMBL/GenBank/DDBJ databases">
        <title>Carnegiea gigantea Genome sequencing and assembly v2.</title>
        <authorList>
            <person name="Copetti D."/>
            <person name="Sanderson M.J."/>
            <person name="Burquez A."/>
            <person name="Wojciechowski M.F."/>
        </authorList>
    </citation>
    <scope>NUCLEOTIDE SEQUENCE</scope>
    <source>
        <strain evidence="4">SGP5-SGP5p</strain>
        <tissue evidence="4">Aerial part</tissue>
    </source>
</reference>
<name>A0A9Q1JSR3_9CARY</name>
<feature type="chain" id="PRO_5040456901" evidence="3">
    <location>
        <begin position="21"/>
        <end position="414"/>
    </location>
</feature>
<keyword evidence="5" id="KW-1185">Reference proteome</keyword>